<dbReference type="PROSITE" id="PS51296">
    <property type="entry name" value="RIESKE"/>
    <property type="match status" value="1"/>
</dbReference>
<gene>
    <name evidence="7" type="ORF">F3F73_10235</name>
</gene>
<evidence type="ECO:0000313" key="8">
    <source>
        <dbReference type="Proteomes" id="UP000422221"/>
    </source>
</evidence>
<protein>
    <recommendedName>
        <fullName evidence="6">Rieske domain-containing protein</fullName>
    </recommendedName>
</protein>
<keyword evidence="3" id="KW-0408">Iron</keyword>
<dbReference type="InterPro" id="IPR036922">
    <property type="entry name" value="Rieske_2Fe-2S_sf"/>
</dbReference>
<dbReference type="EMBL" id="VWMK01000008">
    <property type="protein sequence ID" value="KAA3765925.1"/>
    <property type="molecule type" value="Genomic_DNA"/>
</dbReference>
<dbReference type="GO" id="GO:0046872">
    <property type="term" value="F:metal ion binding"/>
    <property type="evidence" value="ECO:0007669"/>
    <property type="project" value="UniProtKB-KW"/>
</dbReference>
<feature type="signal peptide" evidence="5">
    <location>
        <begin position="1"/>
        <end position="18"/>
    </location>
</feature>
<comment type="caution">
    <text evidence="7">The sequence shown here is derived from an EMBL/GenBank/DDBJ whole genome shotgun (WGS) entry which is preliminary data.</text>
</comment>
<dbReference type="RefSeq" id="WP_007479012.1">
    <property type="nucleotide sequence ID" value="NZ_CAXSTI010000003.1"/>
</dbReference>
<dbReference type="GO" id="GO:0051537">
    <property type="term" value="F:2 iron, 2 sulfur cluster binding"/>
    <property type="evidence" value="ECO:0007669"/>
    <property type="project" value="UniProtKB-KW"/>
</dbReference>
<dbReference type="SUPFAM" id="SSF50022">
    <property type="entry name" value="ISP domain"/>
    <property type="match status" value="1"/>
</dbReference>
<evidence type="ECO:0000256" key="5">
    <source>
        <dbReference type="SAM" id="SignalP"/>
    </source>
</evidence>
<keyword evidence="2" id="KW-0479">Metal-binding</keyword>
<dbReference type="GeneID" id="93115523"/>
<reference evidence="7 8" key="1">
    <citation type="journal article" date="2019" name="Nat. Med.">
        <title>A library of human gut bacterial isolates paired with longitudinal multiomics data enables mechanistic microbiome research.</title>
        <authorList>
            <person name="Poyet M."/>
            <person name="Groussin M."/>
            <person name="Gibbons S.M."/>
            <person name="Avila-Pacheco J."/>
            <person name="Jiang X."/>
            <person name="Kearney S.M."/>
            <person name="Perrotta A.R."/>
            <person name="Berdy B."/>
            <person name="Zhao S."/>
            <person name="Lieberman T.D."/>
            <person name="Swanson P.K."/>
            <person name="Smith M."/>
            <person name="Roesemann S."/>
            <person name="Alexander J.E."/>
            <person name="Rich S.A."/>
            <person name="Livny J."/>
            <person name="Vlamakis H."/>
            <person name="Clish C."/>
            <person name="Bullock K."/>
            <person name="Deik A."/>
            <person name="Scott J."/>
            <person name="Pierce K.A."/>
            <person name="Xavier R.J."/>
            <person name="Alm E.J."/>
        </authorList>
    </citation>
    <scope>NUCLEOTIDE SEQUENCE [LARGE SCALE GENOMIC DNA]</scope>
    <source>
        <strain evidence="7 8">BIOML-A10</strain>
    </source>
</reference>
<dbReference type="Proteomes" id="UP000422221">
    <property type="component" value="Unassembled WGS sequence"/>
</dbReference>
<accession>A0A7J4XJS3</accession>
<keyword evidence="4" id="KW-0411">Iron-sulfur</keyword>
<name>A0A7J4XJS3_9BACE</name>
<keyword evidence="1" id="KW-0001">2Fe-2S</keyword>
<evidence type="ECO:0000256" key="3">
    <source>
        <dbReference type="ARBA" id="ARBA00023004"/>
    </source>
</evidence>
<dbReference type="InterPro" id="IPR017941">
    <property type="entry name" value="Rieske_2Fe-2S"/>
</dbReference>
<evidence type="ECO:0000256" key="2">
    <source>
        <dbReference type="ARBA" id="ARBA00022723"/>
    </source>
</evidence>
<dbReference type="Gene3D" id="2.102.10.10">
    <property type="entry name" value="Rieske [2Fe-2S] iron-sulphur domain"/>
    <property type="match status" value="1"/>
</dbReference>
<evidence type="ECO:0000313" key="7">
    <source>
        <dbReference type="EMBL" id="KAA3765925.1"/>
    </source>
</evidence>
<feature type="chain" id="PRO_5029821293" description="Rieske domain-containing protein" evidence="5">
    <location>
        <begin position="19"/>
        <end position="148"/>
    </location>
</feature>
<feature type="domain" description="Rieske" evidence="6">
    <location>
        <begin position="46"/>
        <end position="146"/>
    </location>
</feature>
<keyword evidence="5" id="KW-0732">Signal</keyword>
<dbReference type="AlphaFoldDB" id="A0A7J4XJS3"/>
<evidence type="ECO:0000256" key="4">
    <source>
        <dbReference type="ARBA" id="ARBA00023014"/>
    </source>
</evidence>
<dbReference type="PROSITE" id="PS51257">
    <property type="entry name" value="PROKAR_LIPOPROTEIN"/>
    <property type="match status" value="1"/>
</dbReference>
<organism evidence="7 8">
    <name type="scientific">Bacteroides salyersiae</name>
    <dbReference type="NCBI Taxonomy" id="291644"/>
    <lineage>
        <taxon>Bacteria</taxon>
        <taxon>Pseudomonadati</taxon>
        <taxon>Bacteroidota</taxon>
        <taxon>Bacteroidia</taxon>
        <taxon>Bacteroidales</taxon>
        <taxon>Bacteroidaceae</taxon>
        <taxon>Bacteroides</taxon>
    </lineage>
</organism>
<evidence type="ECO:0000256" key="1">
    <source>
        <dbReference type="ARBA" id="ARBA00022714"/>
    </source>
</evidence>
<evidence type="ECO:0000259" key="6">
    <source>
        <dbReference type="PROSITE" id="PS51296"/>
    </source>
</evidence>
<proteinExistence type="predicted"/>
<sequence length="148" mass="15879">MRKLFLTLLLFISVVACDDAYKSSIPDVAFELSYNVAVFPSITQPGYFVKVEKNTHGIPVGYAGIILGKSVFSQFGDNNYIAFDAACPVEASRSVSINVQEDGFGNAVCPSCGTKYALSSGGVPEGEGTEYLKRYNVTVNGSTLLVRN</sequence>